<feature type="domain" description="Metaxin glutathione S-transferase" evidence="1">
    <location>
        <begin position="213"/>
        <end position="272"/>
    </location>
</feature>
<dbReference type="InterPro" id="IPR036282">
    <property type="entry name" value="Glutathione-S-Trfase_C_sf"/>
</dbReference>
<dbReference type="EMBL" id="JBANRG010000004">
    <property type="protein sequence ID" value="KAK7467345.1"/>
    <property type="molecule type" value="Genomic_DNA"/>
</dbReference>
<proteinExistence type="predicted"/>
<accession>A0ABR1JX65</accession>
<dbReference type="PANTHER" id="PTHR12289:SF41">
    <property type="entry name" value="FAILED AXON CONNECTIONS-RELATED"/>
    <property type="match status" value="1"/>
</dbReference>
<dbReference type="SUPFAM" id="SSF47616">
    <property type="entry name" value="GST C-terminal domain-like"/>
    <property type="match status" value="1"/>
</dbReference>
<reference evidence="2 3" key="1">
    <citation type="submission" date="2024-01" db="EMBL/GenBank/DDBJ databases">
        <title>A draft genome for the cacao thread blight pathogen Marasmiellus scandens.</title>
        <authorList>
            <person name="Baruah I.K."/>
            <person name="Leung J."/>
            <person name="Bukari Y."/>
            <person name="Amoako-Attah I."/>
            <person name="Meinhardt L.W."/>
            <person name="Bailey B.A."/>
            <person name="Cohen S.P."/>
        </authorList>
    </citation>
    <scope>NUCLEOTIDE SEQUENCE [LARGE SCALE GENOMIC DNA]</scope>
    <source>
        <strain evidence="2 3">GH-19</strain>
    </source>
</reference>
<organism evidence="2 3">
    <name type="scientific">Marasmiellus scandens</name>
    <dbReference type="NCBI Taxonomy" id="2682957"/>
    <lineage>
        <taxon>Eukaryota</taxon>
        <taxon>Fungi</taxon>
        <taxon>Dikarya</taxon>
        <taxon>Basidiomycota</taxon>
        <taxon>Agaricomycotina</taxon>
        <taxon>Agaricomycetes</taxon>
        <taxon>Agaricomycetidae</taxon>
        <taxon>Agaricales</taxon>
        <taxon>Marasmiineae</taxon>
        <taxon>Omphalotaceae</taxon>
        <taxon>Marasmiellus</taxon>
    </lineage>
</organism>
<comment type="caution">
    <text evidence="2">The sequence shown here is derived from an EMBL/GenBank/DDBJ whole genome shotgun (WGS) entry which is preliminary data.</text>
</comment>
<dbReference type="InterPro" id="IPR033468">
    <property type="entry name" value="Metaxin_GST"/>
</dbReference>
<gene>
    <name evidence="2" type="ORF">VKT23_004402</name>
</gene>
<name>A0ABR1JX65_9AGAR</name>
<dbReference type="PANTHER" id="PTHR12289">
    <property type="entry name" value="METAXIN RELATED"/>
    <property type="match status" value="1"/>
</dbReference>
<keyword evidence="3" id="KW-1185">Reference proteome</keyword>
<evidence type="ECO:0000313" key="2">
    <source>
        <dbReference type="EMBL" id="KAK7467345.1"/>
    </source>
</evidence>
<sequence length="291" mass="32283">MQAPTFWKTLTSSFPLYTYPPVSSSPLQTAQKEPTLWIHPSNEADALSGDVECLKWQAYLALRGLKNIRVRTDVHPQGAIDRRLPNLHVEDDRLLPAHGIPAWADEKLGPSSSDEQWEGYVSEAAKDESRAWVSLLEGNVHAALVLAQNPPSLKDTLLEMLSPFPSFTSESSAITSLRSTIVPPPPPATGFLSLLPPIGIRVDADSVYTKYAQAIQALSDRLSTDKWFLGSENPTPLDALVFAYLHCILRSPEPIRPQVTRRVNLVAWEWRVRGLVRSAFTNSNSHTDVQT</sequence>
<dbReference type="InterPro" id="IPR050931">
    <property type="entry name" value="Mito_Protein_Transport_Metaxin"/>
</dbReference>
<dbReference type="CDD" id="cd03193">
    <property type="entry name" value="GST_C_Metaxin"/>
    <property type="match status" value="1"/>
</dbReference>
<dbReference type="Pfam" id="PF17171">
    <property type="entry name" value="GST_C_6"/>
    <property type="match status" value="1"/>
</dbReference>
<evidence type="ECO:0000259" key="1">
    <source>
        <dbReference type="Pfam" id="PF17171"/>
    </source>
</evidence>
<evidence type="ECO:0000313" key="3">
    <source>
        <dbReference type="Proteomes" id="UP001498398"/>
    </source>
</evidence>
<dbReference type="Proteomes" id="UP001498398">
    <property type="component" value="Unassembled WGS sequence"/>
</dbReference>
<protein>
    <recommendedName>
        <fullName evidence="1">Metaxin glutathione S-transferase domain-containing protein</fullName>
    </recommendedName>
</protein>